<proteinExistence type="predicted"/>
<accession>A0AAN5AJ86</accession>
<evidence type="ECO:0000313" key="2">
    <source>
        <dbReference type="Proteomes" id="UP001310022"/>
    </source>
</evidence>
<gene>
    <name evidence="1" type="ORF">PEDI_12510</name>
</gene>
<reference evidence="1 2" key="1">
    <citation type="submission" date="2021-12" db="EMBL/GenBank/DDBJ databases">
        <title>Genome sequencing of bacteria with rrn-lacking chromosome and rrn-plasmid.</title>
        <authorList>
            <person name="Anda M."/>
            <person name="Iwasaki W."/>
        </authorList>
    </citation>
    <scope>NUCLEOTIDE SEQUENCE [LARGE SCALE GENOMIC DNA]</scope>
    <source>
        <strain evidence="1 2">NBRC 15940</strain>
    </source>
</reference>
<dbReference type="Proteomes" id="UP001310022">
    <property type="component" value="Unassembled WGS sequence"/>
</dbReference>
<dbReference type="RefSeq" id="WP_338236400.1">
    <property type="nucleotide sequence ID" value="NZ_BQKE01000001.1"/>
</dbReference>
<dbReference type="AlphaFoldDB" id="A0AAN5AJ86"/>
<sequence length="397" mass="45572">MNIHGDHHLSYCTNIHAAESLEETLQALKDNIPQIKEKVAPEQPFGIGLRLSARAVKAFNEQQINHFKSWLSAHDCYVYTINGFPFGNFNSAVKDQVHAPDWTTAERLQYTKQLAIILAELLPDELKVGSISTSPISYSPWHKKDIDKHSSLKKGAEHLVDLLQHLYLLQITSQKNINICLEPEPDGLLQTTEDFIHFYEHFLIPAAIAKFPQLTPREIILRLKNHITFCWDICHLALMFEDPIESLGMLQHHKIKIGKVQISAALIANFQEHIEETISAVSKFIEPTYLHQVIQKTPDQQITQYRDLKGAVTEQPISPGTQWRIHFHVPIHLAQLGILDSTQHYIIKTIQLLTQKNHCQHWEVETYTWNVLPEKEPVCIQEGIANEINWAKNIFLS</sequence>
<dbReference type="GO" id="GO:0016853">
    <property type="term" value="F:isomerase activity"/>
    <property type="evidence" value="ECO:0007669"/>
    <property type="project" value="UniProtKB-KW"/>
</dbReference>
<comment type="caution">
    <text evidence="1">The sequence shown here is derived from an EMBL/GenBank/DDBJ whole genome shotgun (WGS) entry which is preliminary data.</text>
</comment>
<dbReference type="InterPro" id="IPR036237">
    <property type="entry name" value="Xyl_isomerase-like_sf"/>
</dbReference>
<evidence type="ECO:0000313" key="1">
    <source>
        <dbReference type="EMBL" id="GJM60699.1"/>
    </source>
</evidence>
<name>A0AAN5AJ86_9BACT</name>
<keyword evidence="1" id="KW-0413">Isomerase</keyword>
<dbReference type="NCBIfam" id="NF035939">
    <property type="entry name" value="TIM_EboE"/>
    <property type="match status" value="1"/>
</dbReference>
<protein>
    <submittedName>
        <fullName evidence="1">Sugar phosphate isomerase</fullName>
    </submittedName>
</protein>
<dbReference type="EMBL" id="BQKE01000001">
    <property type="protein sequence ID" value="GJM60699.1"/>
    <property type="molecule type" value="Genomic_DNA"/>
</dbReference>
<keyword evidence="2" id="KW-1185">Reference proteome</keyword>
<dbReference type="Gene3D" id="3.20.20.150">
    <property type="entry name" value="Divalent-metal-dependent TIM barrel enzymes"/>
    <property type="match status" value="1"/>
</dbReference>
<dbReference type="SUPFAM" id="SSF51658">
    <property type="entry name" value="Xylose isomerase-like"/>
    <property type="match status" value="1"/>
</dbReference>
<organism evidence="1 2">
    <name type="scientific">Persicobacter diffluens</name>
    <dbReference type="NCBI Taxonomy" id="981"/>
    <lineage>
        <taxon>Bacteria</taxon>
        <taxon>Pseudomonadati</taxon>
        <taxon>Bacteroidota</taxon>
        <taxon>Cytophagia</taxon>
        <taxon>Cytophagales</taxon>
        <taxon>Persicobacteraceae</taxon>
        <taxon>Persicobacter</taxon>
    </lineage>
</organism>